<dbReference type="AlphaFoldDB" id="A0AAP5WEA2"/>
<dbReference type="InterPro" id="IPR013780">
    <property type="entry name" value="Glyco_hydro_b"/>
</dbReference>
<evidence type="ECO:0000259" key="4">
    <source>
        <dbReference type="Pfam" id="PF13802"/>
    </source>
</evidence>
<dbReference type="InterPro" id="IPR033403">
    <property type="entry name" value="DUF5110"/>
</dbReference>
<evidence type="ECO:0000259" key="6">
    <source>
        <dbReference type="Pfam" id="PF21365"/>
    </source>
</evidence>
<dbReference type="EMBL" id="WERX01000029">
    <property type="protein sequence ID" value="MDV7694909.1"/>
    <property type="molecule type" value="Genomic_DNA"/>
</dbReference>
<evidence type="ECO:0000313" key="7">
    <source>
        <dbReference type="EMBL" id="MDV7694909.1"/>
    </source>
</evidence>
<feature type="domain" description="Glycoside hydrolase family 31 N-terminal" evidence="4">
    <location>
        <begin position="26"/>
        <end position="204"/>
    </location>
</feature>
<dbReference type="InterPro" id="IPR000322">
    <property type="entry name" value="Glyco_hydro_31_TIM"/>
</dbReference>
<organism evidence="7 10">
    <name type="scientific">Pediococcus parvulus</name>
    <dbReference type="NCBI Taxonomy" id="54062"/>
    <lineage>
        <taxon>Bacteria</taxon>
        <taxon>Bacillati</taxon>
        <taxon>Bacillota</taxon>
        <taxon>Bacilli</taxon>
        <taxon>Lactobacillales</taxon>
        <taxon>Lactobacillaceae</taxon>
        <taxon>Pediococcus</taxon>
    </lineage>
</organism>
<dbReference type="PANTHER" id="PTHR22762">
    <property type="entry name" value="ALPHA-GLUCOSIDASE"/>
    <property type="match status" value="1"/>
</dbReference>
<dbReference type="CDD" id="cd14752">
    <property type="entry name" value="GH31_N"/>
    <property type="match status" value="1"/>
</dbReference>
<feature type="domain" description="Glycoside hydrolase family 31 TIM barrel" evidence="3">
    <location>
        <begin position="454"/>
        <end position="591"/>
    </location>
</feature>
<comment type="similarity">
    <text evidence="1 2">Belongs to the glycosyl hydrolase 31 family.</text>
</comment>
<proteinExistence type="inferred from homology"/>
<feature type="domain" description="DUF5110" evidence="5">
    <location>
        <begin position="713"/>
        <end position="780"/>
    </location>
</feature>
<dbReference type="Proteomes" id="UP001275867">
    <property type="component" value="Unassembled WGS sequence"/>
</dbReference>
<dbReference type="SUPFAM" id="SSF74650">
    <property type="entry name" value="Galactose mutarotase-like"/>
    <property type="match status" value="1"/>
</dbReference>
<keyword evidence="2" id="KW-0326">Glycosidase</keyword>
<dbReference type="Proteomes" id="UP000077280">
    <property type="component" value="Unassembled WGS sequence"/>
</dbReference>
<gene>
    <name evidence="8" type="ORF">A7K95_03900</name>
    <name evidence="7" type="ORF">GA842_08605</name>
</gene>
<dbReference type="GO" id="GO:0030246">
    <property type="term" value="F:carbohydrate binding"/>
    <property type="evidence" value="ECO:0007669"/>
    <property type="project" value="InterPro"/>
</dbReference>
<sequence>MDQLTNFKNAHRKIKFTTKDGLKGQLFFVQANIVRVMVNSTGNFNGQATIPKAVDIPTLGDETVASGSGAQKVGTPLLTQDFLTAHGESSKTGLNTDQFHLEFDQTSGHFTINDETGKVYFKQNRMPTRNKEKTHLSLRLPSTPETYYFGGGMQNGKYSLKGKEIAIENTNRWTDGGVTSPEPFFFTTSGYGILFNTFTKGRYDFSDPRFIQLTHEDPQLDYFVILGETPAKLIHGYHKLTGLPPLNPLYNFYPAHLNAYNRDYWFPVSPDSDGAIQFPDGKTYKEYQPLNPKSFNTERPGKISFEGQTMVPNVYGTGHVSFTTVDEQGDPVSGVWESLNGENKNYQFSARAIIDRYHQKQLPLGWFLPNDGYGAGYGQTDSFAGDLQNLSQFSKYAHEHGVATGLWTQEQLVPPNAQNIQKGERNLAAEAKVGGISAIKTDVAWVGAGYTFGLNGIAKAAQTLTAVHKKRPFILTVDGWAGTQRFASVWTGDQAGSDWQNIRFQIPTYLSAGLSGNSNIGSDIDGIYSGDNPVIQTRDLQWKLFTPLQLVMDGWGSRAKDLGSQFGANFLAINRFYLKLKTRLLPYLYSLAFEARTNGAPIVRPTFWLEASDFTYGGSLNQQFLCGNSLLIAPIFENYQLQVDGTDLRASLYLPDAKTTWYDFFSGDAYEGGQTISDFEAPLWKLPLFVKAGAILPLANATEHPDEIDKSQVELLIYPGGYSTFVLYEDDGKTTNYLHGERQITKISQQTTLSTVKLIIAAAKGTFAGSTMSRQYNVSLFLASEPTEVWVNGKRLADADYHYGPRMLEKFTMPSEEKSDFAQTEINQGNFLVVSLKKVSVKMEQTIRVVL</sequence>
<dbReference type="Gene3D" id="2.60.40.1180">
    <property type="entry name" value="Golgi alpha-mannosidase II"/>
    <property type="match status" value="2"/>
</dbReference>
<evidence type="ECO:0000313" key="10">
    <source>
        <dbReference type="Proteomes" id="UP001275867"/>
    </source>
</evidence>
<dbReference type="GO" id="GO:0004553">
    <property type="term" value="F:hydrolase activity, hydrolyzing O-glycosyl compounds"/>
    <property type="evidence" value="ECO:0007669"/>
    <property type="project" value="InterPro"/>
</dbReference>
<accession>A0AAP5WEA2</accession>
<dbReference type="PANTHER" id="PTHR22762:SF166">
    <property type="entry name" value="ALPHA-GLUCOSIDASE"/>
    <property type="match status" value="1"/>
</dbReference>
<protein>
    <submittedName>
        <fullName evidence="7">DUF5110 domain-containing protein</fullName>
    </submittedName>
</protein>
<reference evidence="8 9" key="1">
    <citation type="submission" date="2016-05" db="EMBL/GenBank/DDBJ databases">
        <title>Draft genome sequence of Pediococcus parvulus 2.6, a probiotic beta-glucan producer strain.</title>
        <authorList>
            <person name="Mohedano M.L."/>
            <person name="Perez-Ramos A."/>
            <person name="Duenas M.T."/>
            <person name="Lamontanara A."/>
            <person name="Orru L."/>
            <person name="Spano G."/>
            <person name="Capozzi V."/>
            <person name="Lopez P."/>
        </authorList>
    </citation>
    <scope>NUCLEOTIDE SEQUENCE [LARGE SCALE GENOMIC DNA]</scope>
    <source>
        <strain evidence="8 9">2.6</strain>
    </source>
</reference>
<dbReference type="InterPro" id="IPR017853">
    <property type="entry name" value="GH"/>
</dbReference>
<evidence type="ECO:0000259" key="5">
    <source>
        <dbReference type="Pfam" id="PF17137"/>
    </source>
</evidence>
<dbReference type="Pfam" id="PF21365">
    <property type="entry name" value="Glyco_hydro_31_3rd"/>
    <property type="match status" value="1"/>
</dbReference>
<dbReference type="InterPro" id="IPR025887">
    <property type="entry name" value="Glyco_hydro_31_N_dom"/>
</dbReference>
<dbReference type="Gene3D" id="3.20.20.80">
    <property type="entry name" value="Glycosidases"/>
    <property type="match status" value="1"/>
</dbReference>
<dbReference type="SUPFAM" id="SSF51011">
    <property type="entry name" value="Glycosyl hydrolase domain"/>
    <property type="match status" value="1"/>
</dbReference>
<dbReference type="Gene3D" id="2.60.40.1760">
    <property type="entry name" value="glycosyl hydrolase (family 31)"/>
    <property type="match status" value="1"/>
</dbReference>
<dbReference type="SUPFAM" id="SSF51445">
    <property type="entry name" value="(Trans)glycosidases"/>
    <property type="match status" value="1"/>
</dbReference>
<keyword evidence="9" id="KW-1185">Reference proteome</keyword>
<evidence type="ECO:0000313" key="9">
    <source>
        <dbReference type="Proteomes" id="UP000077280"/>
    </source>
</evidence>
<comment type="caution">
    <text evidence="7">The sequence shown here is derived from an EMBL/GenBank/DDBJ whole genome shotgun (WGS) entry which is preliminary data.</text>
</comment>
<name>A0AAP5WEA2_9LACO</name>
<dbReference type="InterPro" id="IPR011013">
    <property type="entry name" value="Gal_mutarotase_sf_dom"/>
</dbReference>
<dbReference type="RefSeq" id="WP_068805378.1">
    <property type="nucleotide sequence ID" value="NZ_CP158977.1"/>
</dbReference>
<dbReference type="Pfam" id="PF17137">
    <property type="entry name" value="DUF5110"/>
    <property type="match status" value="1"/>
</dbReference>
<keyword evidence="2" id="KW-0378">Hydrolase</keyword>
<evidence type="ECO:0000313" key="8">
    <source>
        <dbReference type="EMBL" id="OAD64627.1"/>
    </source>
</evidence>
<dbReference type="Pfam" id="PF13802">
    <property type="entry name" value="Gal_mutarotas_2"/>
    <property type="match status" value="1"/>
</dbReference>
<reference evidence="7" key="2">
    <citation type="submission" date="2019-10" db="EMBL/GenBank/DDBJ databases">
        <title>Malate fermentation in French cider.</title>
        <authorList>
            <person name="Cousin F.J."/>
            <person name="Medina Fernandez S."/>
            <person name="Misery B."/>
            <person name="Laplace J.-M."/>
            <person name="Cretenet M."/>
        </authorList>
    </citation>
    <scope>NUCLEOTIDE SEQUENCE</scope>
    <source>
        <strain evidence="7">UCMA15901</strain>
    </source>
</reference>
<dbReference type="Pfam" id="PF01055">
    <property type="entry name" value="Glyco_hydro_31_2nd"/>
    <property type="match status" value="1"/>
</dbReference>
<dbReference type="GO" id="GO:0005975">
    <property type="term" value="P:carbohydrate metabolic process"/>
    <property type="evidence" value="ECO:0007669"/>
    <property type="project" value="InterPro"/>
</dbReference>
<dbReference type="InterPro" id="IPR048395">
    <property type="entry name" value="Glyco_hydro_31_C"/>
</dbReference>
<evidence type="ECO:0000256" key="1">
    <source>
        <dbReference type="ARBA" id="ARBA00007806"/>
    </source>
</evidence>
<evidence type="ECO:0000256" key="2">
    <source>
        <dbReference type="RuleBase" id="RU361185"/>
    </source>
</evidence>
<feature type="domain" description="Glycosyl hydrolase family 31 C-terminal" evidence="6">
    <location>
        <begin position="599"/>
        <end position="696"/>
    </location>
</feature>
<dbReference type="EMBL" id="LXND01000030">
    <property type="protein sequence ID" value="OAD64627.1"/>
    <property type="molecule type" value="Genomic_DNA"/>
</dbReference>
<evidence type="ECO:0000259" key="3">
    <source>
        <dbReference type="Pfam" id="PF01055"/>
    </source>
</evidence>